<dbReference type="GO" id="GO:0006955">
    <property type="term" value="P:immune response"/>
    <property type="evidence" value="ECO:0007669"/>
    <property type="project" value="InterPro"/>
</dbReference>
<reference evidence="5" key="1">
    <citation type="submission" date="2025-08" db="UniProtKB">
        <authorList>
            <consortium name="RefSeq"/>
        </authorList>
    </citation>
    <scope>IDENTIFICATION</scope>
</reference>
<comment type="subcellular location">
    <subcellularLocation>
        <location evidence="1">Secreted</location>
    </subcellularLocation>
</comment>
<proteinExistence type="inferred from homology"/>
<dbReference type="OrthoDB" id="8535973at2759"/>
<dbReference type="GO" id="GO:0006954">
    <property type="term" value="P:inflammatory response"/>
    <property type="evidence" value="ECO:0007669"/>
    <property type="project" value="InterPro"/>
</dbReference>
<organism evidence="4 5">
    <name type="scientific">Betta splendens</name>
    <name type="common">Siamese fighting fish</name>
    <dbReference type="NCBI Taxonomy" id="158456"/>
    <lineage>
        <taxon>Eukaryota</taxon>
        <taxon>Metazoa</taxon>
        <taxon>Chordata</taxon>
        <taxon>Craniata</taxon>
        <taxon>Vertebrata</taxon>
        <taxon>Euteleostomi</taxon>
        <taxon>Actinopterygii</taxon>
        <taxon>Neopterygii</taxon>
        <taxon>Teleostei</taxon>
        <taxon>Neoteleostei</taxon>
        <taxon>Acanthomorphata</taxon>
        <taxon>Anabantaria</taxon>
        <taxon>Anabantiformes</taxon>
        <taxon>Anabantoidei</taxon>
        <taxon>Osphronemidae</taxon>
        <taxon>Betta</taxon>
    </lineage>
</organism>
<sequence>MAELGHYTAIKTDSDLEISSETAWGKKLTMCLAWYRCSTDGSLIPMIFSADRTNRCSLCLSCLVAKPNPHSDEGAEDRLDDGSIEYGQQLLGQVELPELSQDRLFSISRIREGFGDDLLQSSLSSRGPEKGVDCDNFQISVNISPRGHLIQSKDNKCLFLDDENLLRACDIPKSSELSCKFFLHMYMESTSNSAGRAAILYSNKEKKKMVVCCNERNEIYSQEMDLPDKIAESKHNAVFYLRALPASNMYTFESSAYLGKFLGFEPVENNPSMKKLVLHSKSSDEVDDHTQFKIVSKD</sequence>
<evidence type="ECO:0000313" key="5">
    <source>
        <dbReference type="RefSeq" id="XP_055370102.1"/>
    </source>
</evidence>
<keyword evidence="4" id="KW-1185">Reference proteome</keyword>
<protein>
    <submittedName>
        <fullName evidence="5">Uncharacterized protein LOC114868033</fullName>
    </submittedName>
</protein>
<name>A0A9W2Y810_BETSP</name>
<dbReference type="AlphaFoldDB" id="A0A9W2Y810"/>
<dbReference type="Pfam" id="PF00340">
    <property type="entry name" value="IL1"/>
    <property type="match status" value="1"/>
</dbReference>
<dbReference type="InterPro" id="IPR008996">
    <property type="entry name" value="IL1/FGF"/>
</dbReference>
<comment type="similarity">
    <text evidence="2">Belongs to the IL-1 family.</text>
</comment>
<evidence type="ECO:0000256" key="1">
    <source>
        <dbReference type="ARBA" id="ARBA00004613"/>
    </source>
</evidence>
<dbReference type="InterPro" id="IPR000975">
    <property type="entry name" value="IL-1_fam"/>
</dbReference>
<keyword evidence="3" id="KW-0964">Secreted</keyword>
<dbReference type="GeneID" id="114868033"/>
<dbReference type="KEGG" id="bspl:114868033"/>
<dbReference type="Gene3D" id="2.80.10.50">
    <property type="match status" value="1"/>
</dbReference>
<gene>
    <name evidence="5" type="primary">LOC114868033</name>
</gene>
<evidence type="ECO:0000313" key="4">
    <source>
        <dbReference type="Proteomes" id="UP000515150"/>
    </source>
</evidence>
<dbReference type="GO" id="GO:0005125">
    <property type="term" value="F:cytokine activity"/>
    <property type="evidence" value="ECO:0007669"/>
    <property type="project" value="InterPro"/>
</dbReference>
<evidence type="ECO:0000256" key="2">
    <source>
        <dbReference type="ARBA" id="ARBA00010448"/>
    </source>
</evidence>
<dbReference type="RefSeq" id="XP_055370102.1">
    <property type="nucleotide sequence ID" value="XM_055514127.1"/>
</dbReference>
<dbReference type="GO" id="GO:0005615">
    <property type="term" value="C:extracellular space"/>
    <property type="evidence" value="ECO:0007669"/>
    <property type="project" value="InterPro"/>
</dbReference>
<dbReference type="CDD" id="cd23298">
    <property type="entry name" value="beta-trefoil_IL18"/>
    <property type="match status" value="1"/>
</dbReference>
<dbReference type="SUPFAM" id="SSF50353">
    <property type="entry name" value="Cytokine"/>
    <property type="match status" value="1"/>
</dbReference>
<accession>A0A9W2Y810</accession>
<evidence type="ECO:0000256" key="3">
    <source>
        <dbReference type="ARBA" id="ARBA00022525"/>
    </source>
</evidence>
<dbReference type="Proteomes" id="UP000515150">
    <property type="component" value="Chromosome 13"/>
</dbReference>